<evidence type="ECO:0008006" key="3">
    <source>
        <dbReference type="Google" id="ProtNLM"/>
    </source>
</evidence>
<sequence length="306" mass="33056">MKTLLAALSLIIAFTAAAHADTIQVDDIFTKTQKWLDEKNLTVTGGPNGARDDEAAFSQEALMFYGEAVGNPDHRTPAQREQMAKRAAVVTAQRALAEYLEGFALVGDTLVKDGMGQYDVIRSAVSGFVKGSQVVFQEYSKEKDTALAMVKLGLHGPRGFASAIYEKMFSDPKAKESLKTDNPAFKTHSVQLDEAYDGLIIDATEQNFRPALINRIFATKGDVLYDPAKISQKVLVEQGCGEYTNSLDKAKTSLATRGVRNPLVVKASGATSAADLQVTDDDAVTIYSANKKSDFLSAAKVAFVLK</sequence>
<dbReference type="AlphaFoldDB" id="C6DZB7"/>
<dbReference type="eggNOG" id="COG3018">
    <property type="taxonomic scope" value="Bacteria"/>
</dbReference>
<evidence type="ECO:0000313" key="2">
    <source>
        <dbReference type="EMBL" id="ACT18425.1"/>
    </source>
</evidence>
<accession>C6DZB7</accession>
<feature type="chain" id="PRO_5002964532" description="Lipoprotein" evidence="1">
    <location>
        <begin position="21"/>
        <end position="306"/>
    </location>
</feature>
<dbReference type="EMBL" id="CP001661">
    <property type="protein sequence ID" value="ACT18425.1"/>
    <property type="molecule type" value="Genomic_DNA"/>
</dbReference>
<organism evidence="2">
    <name type="scientific">Geobacter sp. (strain M21)</name>
    <dbReference type="NCBI Taxonomy" id="443144"/>
    <lineage>
        <taxon>Bacteria</taxon>
        <taxon>Pseudomonadati</taxon>
        <taxon>Thermodesulfobacteriota</taxon>
        <taxon>Desulfuromonadia</taxon>
        <taxon>Geobacterales</taxon>
        <taxon>Geobacteraceae</taxon>
        <taxon>Geobacter</taxon>
    </lineage>
</organism>
<name>C6DZB7_GEOSM</name>
<evidence type="ECO:0000256" key="1">
    <source>
        <dbReference type="SAM" id="SignalP"/>
    </source>
</evidence>
<reference evidence="2" key="1">
    <citation type="submission" date="2009-07" db="EMBL/GenBank/DDBJ databases">
        <title>Complete sequence of Geobacter sp. M21.</title>
        <authorList>
            <consortium name="US DOE Joint Genome Institute"/>
            <person name="Lucas S."/>
            <person name="Copeland A."/>
            <person name="Lapidus A."/>
            <person name="Glavina del Rio T."/>
            <person name="Dalin E."/>
            <person name="Tice H."/>
            <person name="Bruce D."/>
            <person name="Goodwin L."/>
            <person name="Pitluck S."/>
            <person name="Saunders E."/>
            <person name="Brettin T."/>
            <person name="Detter J.C."/>
            <person name="Han C."/>
            <person name="Larimer F."/>
            <person name="Land M."/>
            <person name="Hauser L."/>
            <person name="Kyrpides N."/>
            <person name="Ovchinnikova G."/>
            <person name="Lovley D."/>
        </authorList>
    </citation>
    <scope>NUCLEOTIDE SEQUENCE [LARGE SCALE GENOMIC DNA]</scope>
    <source>
        <strain evidence="2">M21</strain>
    </source>
</reference>
<dbReference type="KEGG" id="gem:GM21_2377"/>
<dbReference type="STRING" id="443144.GM21_2377"/>
<protein>
    <recommendedName>
        <fullName evidence="3">Lipoprotein</fullName>
    </recommendedName>
</protein>
<dbReference type="HOGENOM" id="CLU_902945_0_0_7"/>
<feature type="signal peptide" evidence="1">
    <location>
        <begin position="1"/>
        <end position="20"/>
    </location>
</feature>
<keyword evidence="1" id="KW-0732">Signal</keyword>
<proteinExistence type="predicted"/>
<gene>
    <name evidence="2" type="ordered locus">GM21_2377</name>
</gene>